<dbReference type="InterPro" id="IPR050640">
    <property type="entry name" value="Bact_2-comp_sensor_kinase"/>
</dbReference>
<feature type="domain" description="Histidine kinase/HSP90-like ATPase" evidence="1">
    <location>
        <begin position="129"/>
        <end position="237"/>
    </location>
</feature>
<dbReference type="PANTHER" id="PTHR34220">
    <property type="entry name" value="SENSOR HISTIDINE KINASE YPDA"/>
    <property type="match status" value="1"/>
</dbReference>
<gene>
    <name evidence="3" type="primary">btsS_13</name>
    <name evidence="3" type="ORF">SDC9_172860</name>
</gene>
<protein>
    <submittedName>
        <fullName evidence="3">Sensor histidine kinase BtsS</fullName>
        <ecNumber evidence="3">2.7.13.3</ecNumber>
    </submittedName>
</protein>
<evidence type="ECO:0000313" key="3">
    <source>
        <dbReference type="EMBL" id="MPN25451.1"/>
    </source>
</evidence>
<accession>A0A645GEW1</accession>
<dbReference type="SUPFAM" id="SSF55874">
    <property type="entry name" value="ATPase domain of HSP90 chaperone/DNA topoisomerase II/histidine kinase"/>
    <property type="match status" value="1"/>
</dbReference>
<evidence type="ECO:0000259" key="2">
    <source>
        <dbReference type="Pfam" id="PF06580"/>
    </source>
</evidence>
<keyword evidence="3" id="KW-0808">Transferase</keyword>
<keyword evidence="3" id="KW-0418">Kinase</keyword>
<evidence type="ECO:0000259" key="1">
    <source>
        <dbReference type="Pfam" id="PF02518"/>
    </source>
</evidence>
<dbReference type="InterPro" id="IPR010559">
    <property type="entry name" value="Sig_transdc_His_kin_internal"/>
</dbReference>
<dbReference type="EMBL" id="VSSQ01074632">
    <property type="protein sequence ID" value="MPN25451.1"/>
    <property type="molecule type" value="Genomic_DNA"/>
</dbReference>
<sequence>MGTLGDSFNSMSNTLLNQFERIYKEELALRDARIMALQSQINPHFLNNTLEIINWEARMNGNLKVCRMLESLSTMLEAAMDRRHRPLVHLSEELMYADAYLYIIGERLGKRLTVEKQIDPDLLDVLVPRLVLQPIMENAVEHGINPTQQGTITLRARRQGHWMLLEVENDGTMTQDDLARIRALLSDAPAQEEERSVSLGIRNVHQRLRILYGEEGGLFVTITKKGNTLCSIKIDLDQGGQEYTIKTNPNH</sequence>
<dbReference type="AlphaFoldDB" id="A0A645GEW1"/>
<comment type="caution">
    <text evidence="3">The sequence shown here is derived from an EMBL/GenBank/DDBJ whole genome shotgun (WGS) entry which is preliminary data.</text>
</comment>
<name>A0A645GEW1_9ZZZZ</name>
<dbReference type="PANTHER" id="PTHR34220:SF7">
    <property type="entry name" value="SENSOR HISTIDINE KINASE YPDA"/>
    <property type="match status" value="1"/>
</dbReference>
<dbReference type="Gene3D" id="3.30.565.10">
    <property type="entry name" value="Histidine kinase-like ATPase, C-terminal domain"/>
    <property type="match status" value="1"/>
</dbReference>
<dbReference type="InterPro" id="IPR036890">
    <property type="entry name" value="HATPase_C_sf"/>
</dbReference>
<dbReference type="GO" id="GO:0016020">
    <property type="term" value="C:membrane"/>
    <property type="evidence" value="ECO:0007669"/>
    <property type="project" value="InterPro"/>
</dbReference>
<dbReference type="InterPro" id="IPR003594">
    <property type="entry name" value="HATPase_dom"/>
</dbReference>
<organism evidence="3">
    <name type="scientific">bioreactor metagenome</name>
    <dbReference type="NCBI Taxonomy" id="1076179"/>
    <lineage>
        <taxon>unclassified sequences</taxon>
        <taxon>metagenomes</taxon>
        <taxon>ecological metagenomes</taxon>
    </lineage>
</organism>
<dbReference type="EC" id="2.7.13.3" evidence="3"/>
<dbReference type="GO" id="GO:0000155">
    <property type="term" value="F:phosphorelay sensor kinase activity"/>
    <property type="evidence" value="ECO:0007669"/>
    <property type="project" value="InterPro"/>
</dbReference>
<reference evidence="3" key="1">
    <citation type="submission" date="2019-08" db="EMBL/GenBank/DDBJ databases">
        <authorList>
            <person name="Kucharzyk K."/>
            <person name="Murdoch R.W."/>
            <person name="Higgins S."/>
            <person name="Loffler F."/>
        </authorList>
    </citation>
    <scope>NUCLEOTIDE SEQUENCE</scope>
</reference>
<dbReference type="Pfam" id="PF06580">
    <property type="entry name" value="His_kinase"/>
    <property type="match status" value="1"/>
</dbReference>
<proteinExistence type="predicted"/>
<dbReference type="Pfam" id="PF02518">
    <property type="entry name" value="HATPase_c"/>
    <property type="match status" value="1"/>
</dbReference>
<feature type="domain" description="Signal transduction histidine kinase internal region" evidence="2">
    <location>
        <begin position="32"/>
        <end position="112"/>
    </location>
</feature>